<dbReference type="CDD" id="cd06445">
    <property type="entry name" value="ATase"/>
    <property type="match status" value="1"/>
</dbReference>
<dbReference type="Pfam" id="PF01035">
    <property type="entry name" value="DNA_binding_1"/>
    <property type="match status" value="1"/>
</dbReference>
<comment type="catalytic activity">
    <reaction evidence="1">
        <text>a 4-O-methyl-thymidine in DNA + L-cysteinyl-[protein] = a thymidine in DNA + S-methyl-L-cysteinyl-[protein]</text>
        <dbReference type="Rhea" id="RHEA:53428"/>
        <dbReference type="Rhea" id="RHEA-COMP:10131"/>
        <dbReference type="Rhea" id="RHEA-COMP:10132"/>
        <dbReference type="Rhea" id="RHEA-COMP:13555"/>
        <dbReference type="Rhea" id="RHEA-COMP:13556"/>
        <dbReference type="ChEBI" id="CHEBI:29950"/>
        <dbReference type="ChEBI" id="CHEBI:82612"/>
        <dbReference type="ChEBI" id="CHEBI:137386"/>
        <dbReference type="ChEBI" id="CHEBI:137387"/>
        <dbReference type="EC" id="2.1.1.63"/>
    </reaction>
</comment>
<keyword evidence="4" id="KW-0489">Methyltransferase</keyword>
<dbReference type="GO" id="GO:0008270">
    <property type="term" value="F:zinc ion binding"/>
    <property type="evidence" value="ECO:0007669"/>
    <property type="project" value="InterPro"/>
</dbReference>
<dbReference type="GO" id="GO:0032259">
    <property type="term" value="P:methylation"/>
    <property type="evidence" value="ECO:0007669"/>
    <property type="project" value="UniProtKB-KW"/>
</dbReference>
<dbReference type="Pfam" id="PF02805">
    <property type="entry name" value="Ada_Zn_binding"/>
    <property type="match status" value="1"/>
</dbReference>
<dbReference type="InterPro" id="IPR036631">
    <property type="entry name" value="MGMT_N_sf"/>
</dbReference>
<dbReference type="SUPFAM" id="SSF46767">
    <property type="entry name" value="Methylated DNA-protein cysteine methyltransferase, C-terminal domain"/>
    <property type="match status" value="1"/>
</dbReference>
<evidence type="ECO:0000313" key="14">
    <source>
        <dbReference type="Proteomes" id="UP000295238"/>
    </source>
</evidence>
<dbReference type="FunFam" id="1.10.10.10:FF:000214">
    <property type="entry name" value="Methylated-DNA--protein-cysteine methyltransferase"/>
    <property type="match status" value="1"/>
</dbReference>
<dbReference type="InterPro" id="IPR014048">
    <property type="entry name" value="MethylDNA_cys_MeTrfase_DNA-bd"/>
</dbReference>
<evidence type="ECO:0000256" key="4">
    <source>
        <dbReference type="ARBA" id="ARBA00022603"/>
    </source>
</evidence>
<feature type="active site" description="Nucleophile; methyl group acceptor from methylphosphotriester" evidence="10">
    <location>
        <position position="37"/>
    </location>
</feature>
<proteinExistence type="inferred from homology"/>
<keyword evidence="5" id="KW-0808">Transferase</keyword>
<feature type="active site" description="Nucleophile; methyl group acceptor from either O6-methylguanine or O4-methylthymine" evidence="10">
    <location>
        <position position="318"/>
    </location>
</feature>
<dbReference type="Gene3D" id="1.10.10.10">
    <property type="entry name" value="Winged helix-like DNA-binding domain superfamily/Winged helix DNA-binding domain"/>
    <property type="match status" value="1"/>
</dbReference>
<keyword evidence="11" id="KW-0862">Zinc</keyword>
<accession>A0A4R5UK43</accession>
<evidence type="ECO:0000256" key="5">
    <source>
        <dbReference type="ARBA" id="ARBA00022679"/>
    </source>
</evidence>
<dbReference type="PROSITE" id="PS01124">
    <property type="entry name" value="HTH_ARAC_FAMILY_2"/>
    <property type="match status" value="1"/>
</dbReference>
<organism evidence="13 14">
    <name type="scientific">Rhizobium deserti</name>
    <dbReference type="NCBI Taxonomy" id="2547961"/>
    <lineage>
        <taxon>Bacteria</taxon>
        <taxon>Pseudomonadati</taxon>
        <taxon>Pseudomonadota</taxon>
        <taxon>Alphaproteobacteria</taxon>
        <taxon>Hyphomicrobiales</taxon>
        <taxon>Rhizobiaceae</taxon>
        <taxon>Rhizobium/Agrobacterium group</taxon>
        <taxon>Rhizobium</taxon>
    </lineage>
</organism>
<dbReference type="AlphaFoldDB" id="A0A4R5UK43"/>
<dbReference type="SUPFAM" id="SSF53155">
    <property type="entry name" value="Methylated DNA-protein cysteine methyltransferase domain"/>
    <property type="match status" value="1"/>
</dbReference>
<dbReference type="PROSITE" id="PS00374">
    <property type="entry name" value="MGMT"/>
    <property type="match status" value="1"/>
</dbReference>
<evidence type="ECO:0000256" key="7">
    <source>
        <dbReference type="ARBA" id="ARBA00023159"/>
    </source>
</evidence>
<dbReference type="EMBL" id="SMTL01000002">
    <property type="protein sequence ID" value="TDK37174.1"/>
    <property type="molecule type" value="Genomic_DNA"/>
</dbReference>
<dbReference type="PANTHER" id="PTHR10815">
    <property type="entry name" value="METHYLATED-DNA--PROTEIN-CYSTEINE METHYLTRANSFERASE"/>
    <property type="match status" value="1"/>
</dbReference>
<comment type="catalytic activity">
    <reaction evidence="9">
        <text>a 6-O-methyl-2'-deoxyguanosine in DNA + L-cysteinyl-[protein] = S-methyl-L-cysteinyl-[protein] + a 2'-deoxyguanosine in DNA</text>
        <dbReference type="Rhea" id="RHEA:24000"/>
        <dbReference type="Rhea" id="RHEA-COMP:10131"/>
        <dbReference type="Rhea" id="RHEA-COMP:10132"/>
        <dbReference type="Rhea" id="RHEA-COMP:11367"/>
        <dbReference type="Rhea" id="RHEA-COMP:11368"/>
        <dbReference type="ChEBI" id="CHEBI:29950"/>
        <dbReference type="ChEBI" id="CHEBI:82612"/>
        <dbReference type="ChEBI" id="CHEBI:85445"/>
        <dbReference type="ChEBI" id="CHEBI:85448"/>
        <dbReference type="EC" id="2.1.1.63"/>
    </reaction>
</comment>
<feature type="binding site" evidence="11">
    <location>
        <position position="37"/>
    </location>
    <ligand>
        <name>Zn(2+)</name>
        <dbReference type="ChEBI" id="CHEBI:29105"/>
    </ligand>
</feature>
<dbReference type="GO" id="GO:0003700">
    <property type="term" value="F:DNA-binding transcription factor activity"/>
    <property type="evidence" value="ECO:0007669"/>
    <property type="project" value="InterPro"/>
</dbReference>
<evidence type="ECO:0000256" key="11">
    <source>
        <dbReference type="PIRSR" id="PIRSR000409-3"/>
    </source>
</evidence>
<feature type="binding site" evidence="11">
    <location>
        <position position="71"/>
    </location>
    <ligand>
        <name>Zn(2+)</name>
        <dbReference type="ChEBI" id="CHEBI:29105"/>
    </ligand>
</feature>
<dbReference type="InterPro" id="IPR004026">
    <property type="entry name" value="Ada_DNA_repair_Zn-bd"/>
</dbReference>
<dbReference type="Pfam" id="PF12833">
    <property type="entry name" value="HTH_18"/>
    <property type="match status" value="1"/>
</dbReference>
<gene>
    <name evidence="13" type="ORF">E2F50_09800</name>
</gene>
<evidence type="ECO:0000313" key="13">
    <source>
        <dbReference type="EMBL" id="TDK37174.1"/>
    </source>
</evidence>
<dbReference type="InterPro" id="IPR036217">
    <property type="entry name" value="MethylDNA_cys_MeTrfase_DNAb"/>
</dbReference>
<evidence type="ECO:0000256" key="3">
    <source>
        <dbReference type="ARBA" id="ARBA00011918"/>
    </source>
</evidence>
<evidence type="ECO:0000256" key="2">
    <source>
        <dbReference type="ARBA" id="ARBA00008711"/>
    </source>
</evidence>
<evidence type="ECO:0000256" key="6">
    <source>
        <dbReference type="ARBA" id="ARBA00022763"/>
    </source>
</evidence>
<keyword evidence="11" id="KW-0479">Metal-binding</keyword>
<dbReference type="SUPFAM" id="SSF57884">
    <property type="entry name" value="Ada DNA repair protein, N-terminal domain (N-Ada 10)"/>
    <property type="match status" value="1"/>
</dbReference>
<dbReference type="RefSeq" id="WP_133315941.1">
    <property type="nucleotide sequence ID" value="NZ_SMTL01000002.1"/>
</dbReference>
<dbReference type="PIRSF" id="PIRSF000409">
    <property type="entry name" value="Ada"/>
    <property type="match status" value="1"/>
</dbReference>
<dbReference type="Gene3D" id="3.30.160.70">
    <property type="entry name" value="Methylated DNA-protein cysteine methyltransferase domain"/>
    <property type="match status" value="1"/>
</dbReference>
<keyword evidence="14" id="KW-1185">Reference proteome</keyword>
<keyword evidence="6" id="KW-0227">DNA damage</keyword>
<dbReference type="InterPro" id="IPR035451">
    <property type="entry name" value="Ada-like_dom_sf"/>
</dbReference>
<keyword evidence="7" id="KW-0010">Activator</keyword>
<dbReference type="InterPro" id="IPR001497">
    <property type="entry name" value="MethylDNA_cys_MeTrfase_AS"/>
</dbReference>
<reference evidence="13 14" key="1">
    <citation type="submission" date="2019-03" db="EMBL/GenBank/DDBJ databases">
        <title>Rhizobium sp. nov., an bacterium isolated from biocrust in Mu Us Desert.</title>
        <authorList>
            <person name="Lixiong L."/>
        </authorList>
    </citation>
    <scope>NUCLEOTIDE SEQUENCE [LARGE SCALE GENOMIC DNA]</scope>
    <source>
        <strain evidence="13 14">SPY-1</strain>
    </source>
</reference>
<dbReference type="SMART" id="SM00342">
    <property type="entry name" value="HTH_ARAC"/>
    <property type="match status" value="1"/>
</dbReference>
<evidence type="ECO:0000259" key="12">
    <source>
        <dbReference type="PROSITE" id="PS01124"/>
    </source>
</evidence>
<dbReference type="EC" id="2.1.1.63" evidence="3"/>
<dbReference type="OrthoDB" id="9802228at2"/>
<dbReference type="InterPro" id="IPR018060">
    <property type="entry name" value="HTH_AraC"/>
</dbReference>
<protein>
    <recommendedName>
        <fullName evidence="3">methylated-DNA--[protein]-cysteine S-methyltransferase</fullName>
        <ecNumber evidence="3">2.1.1.63</ecNumber>
    </recommendedName>
</protein>
<comment type="caution">
    <text evidence="13">The sequence shown here is derived from an EMBL/GenBank/DDBJ whole genome shotgun (WGS) entry which is preliminary data.</text>
</comment>
<dbReference type="Gene3D" id="3.40.10.10">
    <property type="entry name" value="DNA Methylphosphotriester Repair Domain"/>
    <property type="match status" value="1"/>
</dbReference>
<dbReference type="Gene3D" id="1.10.10.60">
    <property type="entry name" value="Homeodomain-like"/>
    <property type="match status" value="1"/>
</dbReference>
<sequence length="360" mass="39791">MLFERPSDDILYDALLARDAAYEGFAWVAVKTTGIFCRLTCPARKPKRENTIFYETIAGCLEAGFRPCYRCRPMLKFGETDPVVTKLLAALEDEPLRRWNEDDVVSLGLDPSTARRAFKRQFGMSFLEIARLRRMGKAAETLQQGASVIDAQLDAGFESDSGFRSAIARLFGTAPAGMRDKTLLKADWLETPIGPMLAVADQHCLHLLEFAERRALPAEIRKLQTCTGSGIVMGRHAPIDQIEMELKTYFAGEDLGFSTRLAGHGSPFQRRVWEALRAIPVGTVRTYGSVAAELALPSSTRAIAGANGANQIAIVIPCHRVMGADGSLTGYGGGLWRKRWLLEHERRMAGNVMGDLVRQR</sequence>
<dbReference type="GO" id="GO:0006281">
    <property type="term" value="P:DNA repair"/>
    <property type="evidence" value="ECO:0007669"/>
    <property type="project" value="UniProtKB-KW"/>
</dbReference>
<keyword evidence="8" id="KW-0234">DNA repair</keyword>
<feature type="binding site" evidence="11">
    <location>
        <position position="68"/>
    </location>
    <ligand>
        <name>Zn(2+)</name>
        <dbReference type="ChEBI" id="CHEBI:29105"/>
    </ligand>
</feature>
<dbReference type="Proteomes" id="UP000295238">
    <property type="component" value="Unassembled WGS sequence"/>
</dbReference>
<dbReference type="GO" id="GO:0003908">
    <property type="term" value="F:methylated-DNA-[protein]-cysteine S-methyltransferase activity"/>
    <property type="evidence" value="ECO:0007669"/>
    <property type="project" value="UniProtKB-EC"/>
</dbReference>
<evidence type="ECO:0000256" key="8">
    <source>
        <dbReference type="ARBA" id="ARBA00023204"/>
    </source>
</evidence>
<evidence type="ECO:0000256" key="1">
    <source>
        <dbReference type="ARBA" id="ARBA00001286"/>
    </source>
</evidence>
<evidence type="ECO:0000256" key="10">
    <source>
        <dbReference type="PIRSR" id="PIRSR000409-1"/>
    </source>
</evidence>
<dbReference type="InterPro" id="IPR036388">
    <property type="entry name" value="WH-like_DNA-bd_sf"/>
</dbReference>
<evidence type="ECO:0000256" key="9">
    <source>
        <dbReference type="ARBA" id="ARBA00049348"/>
    </source>
</evidence>
<feature type="binding site" evidence="11">
    <location>
        <position position="41"/>
    </location>
    <ligand>
        <name>Zn(2+)</name>
        <dbReference type="ChEBI" id="CHEBI:29105"/>
    </ligand>
</feature>
<dbReference type="GO" id="GO:0043565">
    <property type="term" value="F:sequence-specific DNA binding"/>
    <property type="evidence" value="ECO:0007669"/>
    <property type="project" value="InterPro"/>
</dbReference>
<dbReference type="PANTHER" id="PTHR10815:SF5">
    <property type="entry name" value="METHYLATED-DNA--PROTEIN-CYSTEINE METHYLTRANSFERASE"/>
    <property type="match status" value="1"/>
</dbReference>
<name>A0A4R5UK43_9HYPH</name>
<comment type="similarity">
    <text evidence="2">Belongs to the MGMT family.</text>
</comment>
<dbReference type="NCBIfam" id="TIGR00589">
    <property type="entry name" value="ogt"/>
    <property type="match status" value="1"/>
</dbReference>
<dbReference type="InterPro" id="IPR016221">
    <property type="entry name" value="Bifunct_regulatory_prot_Ada"/>
</dbReference>
<comment type="cofactor">
    <cofactor evidence="11">
        <name>Zn(2+)</name>
        <dbReference type="ChEBI" id="CHEBI:29105"/>
    </cofactor>
    <text evidence="11">Binds 1 zinc ion per subunit.</text>
</comment>
<feature type="domain" description="HTH araC/xylS-type" evidence="12">
    <location>
        <begin position="107"/>
        <end position="181"/>
    </location>
</feature>